<dbReference type="PATRIC" id="fig|45070.6.peg.1909"/>
<organism evidence="2 3">
    <name type="scientific">Legionella nautarum</name>
    <dbReference type="NCBI Taxonomy" id="45070"/>
    <lineage>
        <taxon>Bacteria</taxon>
        <taxon>Pseudomonadati</taxon>
        <taxon>Pseudomonadota</taxon>
        <taxon>Gammaproteobacteria</taxon>
        <taxon>Legionellales</taxon>
        <taxon>Legionellaceae</taxon>
        <taxon>Legionella</taxon>
    </lineage>
</organism>
<evidence type="ECO:0000256" key="1">
    <source>
        <dbReference type="SAM" id="MobiDB-lite"/>
    </source>
</evidence>
<sequence length="50" mass="5833">MGVLIINRWDLVLREPQDARSHHIVSEGLMRDFETAQAPPQSERYKQNAQ</sequence>
<protein>
    <submittedName>
        <fullName evidence="2">Uncharacterized protein</fullName>
    </submittedName>
</protein>
<dbReference type="STRING" id="45070.Lnau_1817"/>
<accession>A0A0W0WX20</accession>
<dbReference type="Proteomes" id="UP000054725">
    <property type="component" value="Unassembled WGS sequence"/>
</dbReference>
<feature type="region of interest" description="Disordered" evidence="1">
    <location>
        <begin position="31"/>
        <end position="50"/>
    </location>
</feature>
<evidence type="ECO:0000313" key="3">
    <source>
        <dbReference type="Proteomes" id="UP000054725"/>
    </source>
</evidence>
<dbReference type="AlphaFoldDB" id="A0A0W0WX20"/>
<reference evidence="2 3" key="1">
    <citation type="submission" date="2015-11" db="EMBL/GenBank/DDBJ databases">
        <title>Genomic analysis of 38 Legionella species identifies large and diverse effector repertoires.</title>
        <authorList>
            <person name="Burstein D."/>
            <person name="Amaro F."/>
            <person name="Zusman T."/>
            <person name="Lifshitz Z."/>
            <person name="Cohen O."/>
            <person name="Gilbert J.A."/>
            <person name="Pupko T."/>
            <person name="Shuman H.A."/>
            <person name="Segal G."/>
        </authorList>
    </citation>
    <scope>NUCLEOTIDE SEQUENCE [LARGE SCALE GENOMIC DNA]</scope>
    <source>
        <strain evidence="2 3">ATCC 49506</strain>
    </source>
</reference>
<gene>
    <name evidence="2" type="ORF">Lnau_1817</name>
</gene>
<comment type="caution">
    <text evidence="2">The sequence shown here is derived from an EMBL/GenBank/DDBJ whole genome shotgun (WGS) entry which is preliminary data.</text>
</comment>
<evidence type="ECO:0000313" key="2">
    <source>
        <dbReference type="EMBL" id="KTD36833.1"/>
    </source>
</evidence>
<keyword evidence="3" id="KW-1185">Reference proteome</keyword>
<name>A0A0W0WX20_9GAMM</name>
<dbReference type="EMBL" id="LNYO01000013">
    <property type="protein sequence ID" value="KTD36833.1"/>
    <property type="molecule type" value="Genomic_DNA"/>
</dbReference>
<proteinExistence type="predicted"/>